<feature type="transmembrane region" description="Helical" evidence="7">
    <location>
        <begin position="398"/>
        <end position="415"/>
    </location>
</feature>
<feature type="transmembrane region" description="Helical" evidence="7">
    <location>
        <begin position="297"/>
        <end position="327"/>
    </location>
</feature>
<dbReference type="InterPro" id="IPR013766">
    <property type="entry name" value="Thioredoxin_domain"/>
</dbReference>
<dbReference type="Gene3D" id="3.40.30.10">
    <property type="entry name" value="Glutaredoxin"/>
    <property type="match status" value="1"/>
</dbReference>
<evidence type="ECO:0000256" key="5">
    <source>
        <dbReference type="ARBA" id="ARBA00022989"/>
    </source>
</evidence>
<dbReference type="InterPro" id="IPR003834">
    <property type="entry name" value="Cyt_c_assmbl_TM_dom"/>
</dbReference>
<dbReference type="GO" id="GO:0005886">
    <property type="term" value="C:plasma membrane"/>
    <property type="evidence" value="ECO:0007669"/>
    <property type="project" value="UniProtKB-SubCell"/>
</dbReference>
<dbReference type="GO" id="GO:0047134">
    <property type="term" value="F:protein-disulfide reductase [NAD(P)H] activity"/>
    <property type="evidence" value="ECO:0007669"/>
    <property type="project" value="UniProtKB-EC"/>
</dbReference>
<dbReference type="SUPFAM" id="SSF74863">
    <property type="entry name" value="Thiol:disulfide interchange protein DsbD, N-terminal domain (DsbD-alpha)"/>
    <property type="match status" value="1"/>
</dbReference>
<sequence length="594" mass="64323">MKFLKLLLLVTTIAFAGFGPKVNNDGLLSAEEAFIVTAVQNGDVIETKIILGDKIHVTANTLKYSIVAPEKIALSVKAPPAHEVDGDMVYDKEILVNIPLKEIYSKVSGDYTLAIDFSGCSEAGICYNPISDKFTFKGNPNVEEGTWGKIMEALDQANPMAIVDILINESSFFVVLLFLIMGLLLALTPCIFPMIPILSSIIVSQQSEEEEASALKGFFISLVYVLSMAVTYTLVGVISGLLGADIQAAMQNPWVLTAFALMFFALAISLFGYYEIQLPSKWQSKINAMSDNAQGNGIIGTVIMGFLSAFIIGPCVAPPLAGAVIFISQTGDALLGGIALFAMSMGMGLPLLLVGAGAGKFMPRPGGWMTIVSQTFGVVMLALAIFMLGKVLSAEFTMLLWSLFFMGIAFYMGVFDNSSAKVGMKKLFQLFAFTSLIYGAILFIGFITNAKSILDPLEKFTSAKLIQGTVPTENTSHKLVAEAGYSIAKLEAKVQASTKPVLVDFRKKSCAACDELEAFTFPHPIVKKELERFTFITIDVTAGTDEEKALMKKYTLFGTPSILFFDKENKVLPKKTISGFVNAEKFAKHLKTIN</sequence>
<name>A0A6S6RVS7_9BACT</name>
<evidence type="ECO:0000256" key="7">
    <source>
        <dbReference type="SAM" id="Phobius"/>
    </source>
</evidence>
<keyword evidence="2" id="KW-1003">Cell membrane</keyword>
<dbReference type="PROSITE" id="PS51352">
    <property type="entry name" value="THIOREDOXIN_2"/>
    <property type="match status" value="1"/>
</dbReference>
<dbReference type="InterPro" id="IPR028250">
    <property type="entry name" value="DsbDN"/>
</dbReference>
<dbReference type="GO" id="GO:0017004">
    <property type="term" value="P:cytochrome complex assembly"/>
    <property type="evidence" value="ECO:0007669"/>
    <property type="project" value="UniProtKB-KW"/>
</dbReference>
<dbReference type="InterPro" id="IPR012336">
    <property type="entry name" value="Thioredoxin-like_fold"/>
</dbReference>
<dbReference type="EC" id="1.8.1.8" evidence="10"/>
<feature type="transmembrane region" description="Helical" evidence="7">
    <location>
        <begin position="254"/>
        <end position="276"/>
    </location>
</feature>
<feature type="transmembrane region" description="Helical" evidence="7">
    <location>
        <begin position="218"/>
        <end position="242"/>
    </location>
</feature>
<evidence type="ECO:0000259" key="9">
    <source>
        <dbReference type="PROSITE" id="PS51352"/>
    </source>
</evidence>
<feature type="chain" id="PRO_5028006812" evidence="8">
    <location>
        <begin position="17"/>
        <end position="594"/>
    </location>
</feature>
<dbReference type="Gene3D" id="2.60.40.1250">
    <property type="entry name" value="Thiol:disulfide interchange protein DsbD, N-terminal domain"/>
    <property type="match status" value="1"/>
</dbReference>
<dbReference type="PANTHER" id="PTHR32234">
    <property type="entry name" value="THIOL:DISULFIDE INTERCHANGE PROTEIN DSBD"/>
    <property type="match status" value="1"/>
</dbReference>
<dbReference type="NCBIfam" id="NF001419">
    <property type="entry name" value="PRK00293.1"/>
    <property type="match status" value="1"/>
</dbReference>
<proteinExistence type="predicted"/>
<dbReference type="PANTHER" id="PTHR32234:SF0">
    <property type="entry name" value="THIOL:DISULFIDE INTERCHANGE PROTEIN DSBD"/>
    <property type="match status" value="1"/>
</dbReference>
<evidence type="ECO:0000256" key="8">
    <source>
        <dbReference type="SAM" id="SignalP"/>
    </source>
</evidence>
<feature type="transmembrane region" description="Helical" evidence="7">
    <location>
        <begin position="333"/>
        <end position="354"/>
    </location>
</feature>
<organism evidence="10">
    <name type="scientific">uncultured Sulfurovum sp</name>
    <dbReference type="NCBI Taxonomy" id="269237"/>
    <lineage>
        <taxon>Bacteria</taxon>
        <taxon>Pseudomonadati</taxon>
        <taxon>Campylobacterota</taxon>
        <taxon>Epsilonproteobacteria</taxon>
        <taxon>Campylobacterales</taxon>
        <taxon>Sulfurovaceae</taxon>
        <taxon>Sulfurovum</taxon>
        <taxon>environmental samples</taxon>
    </lineage>
</organism>
<keyword evidence="10" id="KW-0560">Oxidoreductase</keyword>
<dbReference type="GO" id="GO:0045454">
    <property type="term" value="P:cell redox homeostasis"/>
    <property type="evidence" value="ECO:0007669"/>
    <property type="project" value="TreeGrafter"/>
</dbReference>
<feature type="transmembrane region" description="Helical" evidence="7">
    <location>
        <begin position="366"/>
        <end position="386"/>
    </location>
</feature>
<keyword evidence="3 7" id="KW-0812">Transmembrane</keyword>
<dbReference type="SUPFAM" id="SSF52833">
    <property type="entry name" value="Thioredoxin-like"/>
    <property type="match status" value="1"/>
</dbReference>
<comment type="subcellular location">
    <subcellularLocation>
        <location evidence="1">Cell membrane</location>
        <topology evidence="1">Multi-pass membrane protein</topology>
    </subcellularLocation>
</comment>
<feature type="signal peptide" evidence="8">
    <location>
        <begin position="1"/>
        <end position="16"/>
    </location>
</feature>
<protein>
    <submittedName>
        <fullName evidence="10">Cytochrome c-type biogenesis protein DsbD, protein-disulfide reductase (EC)</fullName>
        <ecNumber evidence="10">1.8.1.8</ecNumber>
    </submittedName>
</protein>
<dbReference type="Pfam" id="PF11412">
    <property type="entry name" value="DsbD_N"/>
    <property type="match status" value="1"/>
</dbReference>
<dbReference type="InterPro" id="IPR036929">
    <property type="entry name" value="DsbDN_sf"/>
</dbReference>
<keyword evidence="5 7" id="KW-1133">Transmembrane helix</keyword>
<feature type="transmembrane region" description="Helical" evidence="7">
    <location>
        <begin position="172"/>
        <end position="198"/>
    </location>
</feature>
<keyword evidence="6 7" id="KW-0472">Membrane</keyword>
<accession>A0A6S6RVS7</accession>
<dbReference type="AlphaFoldDB" id="A0A6S6RVS7"/>
<evidence type="ECO:0000256" key="1">
    <source>
        <dbReference type="ARBA" id="ARBA00004651"/>
    </source>
</evidence>
<keyword evidence="4" id="KW-0201">Cytochrome c-type biogenesis</keyword>
<gene>
    <name evidence="10" type="ORF">HELGO_WM10168</name>
</gene>
<evidence type="ECO:0000313" key="10">
    <source>
        <dbReference type="EMBL" id="CAA6801030.1"/>
    </source>
</evidence>
<evidence type="ECO:0000256" key="2">
    <source>
        <dbReference type="ARBA" id="ARBA00022475"/>
    </source>
</evidence>
<feature type="domain" description="Thioredoxin" evidence="9">
    <location>
        <begin position="451"/>
        <end position="594"/>
    </location>
</feature>
<evidence type="ECO:0000256" key="6">
    <source>
        <dbReference type="ARBA" id="ARBA00023136"/>
    </source>
</evidence>
<dbReference type="InterPro" id="IPR036249">
    <property type="entry name" value="Thioredoxin-like_sf"/>
</dbReference>
<evidence type="ECO:0000256" key="4">
    <source>
        <dbReference type="ARBA" id="ARBA00022748"/>
    </source>
</evidence>
<feature type="transmembrane region" description="Helical" evidence="7">
    <location>
        <begin position="427"/>
        <end position="447"/>
    </location>
</feature>
<dbReference type="EMBL" id="CACVAU010000002">
    <property type="protein sequence ID" value="CAA6801030.1"/>
    <property type="molecule type" value="Genomic_DNA"/>
</dbReference>
<dbReference type="Pfam" id="PF02683">
    <property type="entry name" value="DsbD_TM"/>
    <property type="match status" value="1"/>
</dbReference>
<keyword evidence="8" id="KW-0732">Signal</keyword>
<dbReference type="Pfam" id="PF13098">
    <property type="entry name" value="Thioredoxin_2"/>
    <property type="match status" value="1"/>
</dbReference>
<reference evidence="10" key="1">
    <citation type="submission" date="2020-01" db="EMBL/GenBank/DDBJ databases">
        <authorList>
            <person name="Meier V. D."/>
            <person name="Meier V D."/>
        </authorList>
    </citation>
    <scope>NUCLEOTIDE SEQUENCE</scope>
    <source>
        <strain evidence="10">HLG_WM_MAG_05</strain>
    </source>
</reference>
<evidence type="ECO:0000256" key="3">
    <source>
        <dbReference type="ARBA" id="ARBA00022692"/>
    </source>
</evidence>